<dbReference type="SMART" id="SM00364">
    <property type="entry name" value="LRR_BAC"/>
    <property type="match status" value="8"/>
</dbReference>
<reference evidence="19" key="1">
    <citation type="journal article" date="2004" name="Nature">
        <title>Genome duplication in the teleost fish Tetraodon nigroviridis reveals the early vertebrate proto-karyotype.</title>
        <authorList>
            <person name="Jaillon O."/>
            <person name="Aury J.-M."/>
            <person name="Brunet F."/>
            <person name="Petit J.-L."/>
            <person name="Stange-Thomann N."/>
            <person name="Mauceli E."/>
            <person name="Bouneau L."/>
            <person name="Fischer C."/>
            <person name="Ozouf-Costaz C."/>
            <person name="Bernot A."/>
            <person name="Nicaud S."/>
            <person name="Jaffe D."/>
            <person name="Fisher S."/>
            <person name="Lutfalla G."/>
            <person name="Dossat C."/>
            <person name="Segurens B."/>
            <person name="Dasilva C."/>
            <person name="Salanoubat M."/>
            <person name="Levy M."/>
            <person name="Boudet N."/>
            <person name="Castellano S."/>
            <person name="Anthouard V."/>
            <person name="Jubin C."/>
            <person name="Castelli V."/>
            <person name="Katinka M."/>
            <person name="Vacherie B."/>
            <person name="Biemont C."/>
            <person name="Skalli Z."/>
            <person name="Cattolico L."/>
            <person name="Poulain J."/>
            <person name="De Berardinis V."/>
            <person name="Cruaud C."/>
            <person name="Duprat S."/>
            <person name="Brottier P."/>
            <person name="Coutanceau J.-P."/>
            <person name="Gouzy J."/>
            <person name="Parra G."/>
            <person name="Lardier G."/>
            <person name="Chapple C."/>
            <person name="McKernan K.J."/>
            <person name="McEwan P."/>
            <person name="Bosak S."/>
            <person name="Kellis M."/>
            <person name="Volff J.-N."/>
            <person name="Guigo R."/>
            <person name="Zody M.C."/>
            <person name="Mesirov J."/>
            <person name="Lindblad-Toh K."/>
            <person name="Birren B."/>
            <person name="Nusbaum C."/>
            <person name="Kahn D."/>
            <person name="Robinson-Rechavi M."/>
            <person name="Laudet V."/>
            <person name="Schachter V."/>
            <person name="Quetier F."/>
            <person name="Saurin W."/>
            <person name="Scarpelli C."/>
            <person name="Wincker P."/>
            <person name="Lander E.S."/>
            <person name="Weissenbach J."/>
            <person name="Roest Crollius H."/>
        </authorList>
    </citation>
    <scope>NUCLEOTIDE SEQUENCE [LARGE SCALE GENOMIC DNA]</scope>
</reference>
<dbReference type="GO" id="GO:0005886">
    <property type="term" value="C:plasma membrane"/>
    <property type="evidence" value="ECO:0007669"/>
    <property type="project" value="TreeGrafter"/>
</dbReference>
<dbReference type="Proteomes" id="UP000007303">
    <property type="component" value="Unassembled WGS sequence"/>
</dbReference>
<dbReference type="PANTHER" id="PTHR47410">
    <property type="entry name" value="TOLL-LIKE RECEPTOR 7-RELATED"/>
    <property type="match status" value="1"/>
</dbReference>
<dbReference type="Pfam" id="PF00560">
    <property type="entry name" value="LRR_1"/>
    <property type="match status" value="2"/>
</dbReference>
<dbReference type="Pfam" id="PF12799">
    <property type="entry name" value="LRR_4"/>
    <property type="match status" value="1"/>
</dbReference>
<keyword evidence="10 16" id="KW-1133">Transmembrane helix</keyword>
<dbReference type="GO" id="GO:0005768">
    <property type="term" value="C:endosome"/>
    <property type="evidence" value="ECO:0007669"/>
    <property type="project" value="UniProtKB-SubCell"/>
</dbReference>
<dbReference type="SMART" id="SM00082">
    <property type="entry name" value="LRRCT"/>
    <property type="match status" value="1"/>
</dbReference>
<dbReference type="Ensembl" id="ENSTNIT00000018282.1">
    <property type="protein sequence ID" value="ENSTNIP00000018058.1"/>
    <property type="gene ID" value="ENSTNIG00000015008.1"/>
</dbReference>
<dbReference type="GO" id="GO:0006954">
    <property type="term" value="P:inflammatory response"/>
    <property type="evidence" value="ECO:0007669"/>
    <property type="project" value="UniProtKB-KW"/>
</dbReference>
<evidence type="ECO:0000256" key="11">
    <source>
        <dbReference type="ARBA" id="ARBA00023136"/>
    </source>
</evidence>
<dbReference type="GO" id="GO:0051607">
    <property type="term" value="P:defense response to virus"/>
    <property type="evidence" value="ECO:0007669"/>
    <property type="project" value="TreeGrafter"/>
</dbReference>
<dbReference type="InterPro" id="IPR001611">
    <property type="entry name" value="Leu-rich_rpt"/>
</dbReference>
<evidence type="ECO:0000256" key="8">
    <source>
        <dbReference type="ARBA" id="ARBA00022753"/>
    </source>
</evidence>
<keyword evidence="12" id="KW-0675">Receptor</keyword>
<dbReference type="SUPFAM" id="SSF52058">
    <property type="entry name" value="L domain-like"/>
    <property type="match status" value="1"/>
</dbReference>
<evidence type="ECO:0000256" key="4">
    <source>
        <dbReference type="ARBA" id="ARBA00022614"/>
    </source>
</evidence>
<dbReference type="SUPFAM" id="SSF52047">
    <property type="entry name" value="RNI-like"/>
    <property type="match status" value="1"/>
</dbReference>
<evidence type="ECO:0000256" key="1">
    <source>
        <dbReference type="ARBA" id="ARBA00004177"/>
    </source>
</evidence>
<dbReference type="SUPFAM" id="SSF52200">
    <property type="entry name" value="Toll/Interleukin receptor TIR domain"/>
    <property type="match status" value="1"/>
</dbReference>
<dbReference type="InterPro" id="IPR032675">
    <property type="entry name" value="LRR_dom_sf"/>
</dbReference>
<feature type="domain" description="TIR" evidence="17">
    <location>
        <begin position="898"/>
        <end position="1044"/>
    </location>
</feature>
<dbReference type="Pfam" id="PF01582">
    <property type="entry name" value="TIR"/>
    <property type="match status" value="1"/>
</dbReference>
<dbReference type="FunFam" id="3.40.50.10140:FF:000003">
    <property type="entry name" value="Toll-like receptor 7"/>
    <property type="match status" value="1"/>
</dbReference>
<evidence type="ECO:0000256" key="7">
    <source>
        <dbReference type="ARBA" id="ARBA00022737"/>
    </source>
</evidence>
<dbReference type="InParanoid" id="H3DC15"/>
<dbReference type="STRING" id="99883.ENSTNIP00000018058"/>
<evidence type="ECO:0000256" key="3">
    <source>
        <dbReference type="ARBA" id="ARBA00022588"/>
    </source>
</evidence>
<reference evidence="18" key="2">
    <citation type="submission" date="2025-08" db="UniProtKB">
        <authorList>
            <consortium name="Ensembl"/>
        </authorList>
    </citation>
    <scope>IDENTIFICATION</scope>
</reference>
<dbReference type="GO" id="GO:1902533">
    <property type="term" value="P:positive regulation of intracellular signal transduction"/>
    <property type="evidence" value="ECO:0007669"/>
    <property type="project" value="UniProtKB-ARBA"/>
</dbReference>
<dbReference type="SMART" id="SM00365">
    <property type="entry name" value="LRR_SD22"/>
    <property type="match status" value="6"/>
</dbReference>
<dbReference type="InterPro" id="IPR035897">
    <property type="entry name" value="Toll_tir_struct_dom_sf"/>
</dbReference>
<reference evidence="18" key="3">
    <citation type="submission" date="2025-09" db="UniProtKB">
        <authorList>
            <consortium name="Ensembl"/>
        </authorList>
    </citation>
    <scope>IDENTIFICATION</scope>
</reference>
<evidence type="ECO:0000256" key="10">
    <source>
        <dbReference type="ARBA" id="ARBA00022989"/>
    </source>
</evidence>
<dbReference type="GO" id="GO:0007249">
    <property type="term" value="P:canonical NF-kappaB signal transduction"/>
    <property type="evidence" value="ECO:0007669"/>
    <property type="project" value="TreeGrafter"/>
</dbReference>
<organism evidence="18 19">
    <name type="scientific">Tetraodon nigroviridis</name>
    <name type="common">Spotted green pufferfish</name>
    <name type="synonym">Chelonodon nigroviridis</name>
    <dbReference type="NCBI Taxonomy" id="99883"/>
    <lineage>
        <taxon>Eukaryota</taxon>
        <taxon>Metazoa</taxon>
        <taxon>Chordata</taxon>
        <taxon>Craniata</taxon>
        <taxon>Vertebrata</taxon>
        <taxon>Euteleostomi</taxon>
        <taxon>Actinopterygii</taxon>
        <taxon>Neopterygii</taxon>
        <taxon>Teleostei</taxon>
        <taxon>Neoteleostei</taxon>
        <taxon>Acanthomorphata</taxon>
        <taxon>Eupercaria</taxon>
        <taxon>Tetraodontiformes</taxon>
        <taxon>Tetradontoidea</taxon>
        <taxon>Tetraodontidae</taxon>
        <taxon>Tetraodon</taxon>
    </lineage>
</organism>
<evidence type="ECO:0000256" key="6">
    <source>
        <dbReference type="ARBA" id="ARBA00022729"/>
    </source>
</evidence>
<dbReference type="Gene3D" id="3.80.10.10">
    <property type="entry name" value="Ribonuclease Inhibitor"/>
    <property type="match status" value="1"/>
</dbReference>
<dbReference type="SMART" id="SM00369">
    <property type="entry name" value="LRR_TYP"/>
    <property type="match status" value="15"/>
</dbReference>
<dbReference type="PROSITE" id="PS51450">
    <property type="entry name" value="LRR"/>
    <property type="match status" value="3"/>
</dbReference>
<evidence type="ECO:0000256" key="9">
    <source>
        <dbReference type="ARBA" id="ARBA00022859"/>
    </source>
</evidence>
<dbReference type="InterPro" id="IPR000157">
    <property type="entry name" value="TIR_dom"/>
</dbReference>
<dbReference type="GO" id="GO:0032755">
    <property type="term" value="P:positive regulation of interleukin-6 production"/>
    <property type="evidence" value="ECO:0007669"/>
    <property type="project" value="TreeGrafter"/>
</dbReference>
<keyword evidence="3" id="KW-0399">Innate immunity</keyword>
<evidence type="ECO:0000256" key="15">
    <source>
        <dbReference type="ARBA" id="ARBA00046288"/>
    </source>
</evidence>
<dbReference type="GO" id="GO:0038187">
    <property type="term" value="F:pattern recognition receptor activity"/>
    <property type="evidence" value="ECO:0007669"/>
    <property type="project" value="TreeGrafter"/>
</dbReference>
<keyword evidence="14" id="KW-0395">Inflammatory response</keyword>
<keyword evidence="4" id="KW-0433">Leucine-rich repeat</keyword>
<evidence type="ECO:0000313" key="18">
    <source>
        <dbReference type="Ensembl" id="ENSTNIP00000018058.1"/>
    </source>
</evidence>
<evidence type="ECO:0000256" key="14">
    <source>
        <dbReference type="ARBA" id="ARBA00023198"/>
    </source>
</evidence>
<keyword evidence="13" id="KW-0325">Glycoprotein</keyword>
<dbReference type="Pfam" id="PF13855">
    <property type="entry name" value="LRR_8"/>
    <property type="match status" value="2"/>
</dbReference>
<keyword evidence="19" id="KW-1185">Reference proteome</keyword>
<evidence type="ECO:0000256" key="5">
    <source>
        <dbReference type="ARBA" id="ARBA00022692"/>
    </source>
</evidence>
<proteinExistence type="inferred from homology"/>
<name>H3DC15_TETNG</name>
<protein>
    <recommendedName>
        <fullName evidence="17">TIR domain-containing protein</fullName>
    </recommendedName>
</protein>
<evidence type="ECO:0000313" key="19">
    <source>
        <dbReference type="Proteomes" id="UP000007303"/>
    </source>
</evidence>
<feature type="transmembrane region" description="Helical" evidence="16">
    <location>
        <begin position="21"/>
        <end position="42"/>
    </location>
</feature>
<dbReference type="PANTHER" id="PTHR47410:SF4">
    <property type="entry name" value="TOLL-LIKE RECEPTOR 9"/>
    <property type="match status" value="1"/>
</dbReference>
<dbReference type="AlphaFoldDB" id="H3DC15"/>
<keyword evidence="6" id="KW-0732">Signal</keyword>
<comment type="subcellular location">
    <subcellularLocation>
        <location evidence="15">Endomembrane system</location>
        <topology evidence="15">Single-pass type I membrane protein</topology>
    </subcellularLocation>
    <subcellularLocation>
        <location evidence="1">Endosome</location>
    </subcellularLocation>
</comment>
<dbReference type="InterPro" id="IPR025875">
    <property type="entry name" value="Leu-rich_rpt_4"/>
</dbReference>
<dbReference type="InterPro" id="IPR000483">
    <property type="entry name" value="Cys-rich_flank_reg_C"/>
</dbReference>
<dbReference type="SMART" id="SM00255">
    <property type="entry name" value="TIR"/>
    <property type="match status" value="1"/>
</dbReference>
<evidence type="ECO:0000256" key="13">
    <source>
        <dbReference type="ARBA" id="ARBA00023180"/>
    </source>
</evidence>
<dbReference type="PROSITE" id="PS50104">
    <property type="entry name" value="TIR"/>
    <property type="match status" value="1"/>
</dbReference>
<keyword evidence="11 16" id="KW-0472">Membrane</keyword>
<dbReference type="Gene3D" id="3.40.50.10140">
    <property type="entry name" value="Toll/interleukin-1 receptor homology (TIR) domain"/>
    <property type="match status" value="1"/>
</dbReference>
<dbReference type="InterPro" id="IPR003591">
    <property type="entry name" value="Leu-rich_rpt_typical-subtyp"/>
</dbReference>
<comment type="similarity">
    <text evidence="2">Belongs to the Toll-like receptor family.</text>
</comment>
<dbReference type="GO" id="GO:0045087">
    <property type="term" value="P:innate immune response"/>
    <property type="evidence" value="ECO:0007669"/>
    <property type="project" value="UniProtKB-KW"/>
</dbReference>
<dbReference type="GeneTree" id="ENSGT00940000159678"/>
<dbReference type="GO" id="GO:0002224">
    <property type="term" value="P:toll-like receptor signaling pathway"/>
    <property type="evidence" value="ECO:0007669"/>
    <property type="project" value="TreeGrafter"/>
</dbReference>
<keyword evidence="5 16" id="KW-0812">Transmembrane</keyword>
<dbReference type="HOGENOM" id="CLU_006000_2_0_1"/>
<keyword evidence="7" id="KW-0677">Repeat</keyword>
<evidence type="ECO:0000256" key="2">
    <source>
        <dbReference type="ARBA" id="ARBA00009634"/>
    </source>
</evidence>
<keyword evidence="8" id="KW-0967">Endosome</keyword>
<keyword evidence="9" id="KW-0391">Immunity</keyword>
<accession>H3DC15</accession>
<evidence type="ECO:0000256" key="16">
    <source>
        <dbReference type="SAM" id="Phobius"/>
    </source>
</evidence>
<sequence>KTNSSYTLKYMKQHSIQTNSTMIFLIFCQLFPLVSSINPIFLPCDTDVNTTRVDCSDRHITHVPIIRSNTVTSLRLSRTKIFQVGPDNLSHMPNLRVFIMADNCQPSGMKATLHACKVEINHFAFSRSLQLQVLNLSGNSLTSLPWLPEKLKVLNLQRNRLFNIVEPLKTPYLKELNLAKNCFHANPCLQSLNISDSVFSELSQLKTLSLAQNNLTSVPKALPSSLEHLDLSENTITEVLEGTFADFIHLNHLNLEWNCQRCDHAAQPCFPCPKNQPLQLYSKSFYTNKSSLIFLSLRGNSLRTFPKGLFQPLKKLAYLDISDNFLSDAIQKGSFFAELTSLSWISLIYNYEPLKTLPRLSLSPHIGTISGLQHLLLSGNFFHSFSPQSFEVLYKLQKLTRLELRMNFINTFDLKALKRVPSLTSINLSQNILSVFSDCPISSAEREICHNQSTCNLGSSNPSLVRKGQNVTFERDFLDQFDRLEMSSPQSSLLWKKFCQKKVTFDLSQNNIISVNRKVLAGMEHVACLDLSFNYMSQTLRSGMFDGMKYLVFLNLSYNRLDLYYDEAFSELKDTLKLLDLSNNDYHFKMKGMGHRLTFIKNLVNLEVLSLANNAIAARIDQRLVSDSLKQLYFSGNDLNLMWSSENNQYLNFFQNLTNLTYLDISDNKIRLVSPKVLCNLPTSLQNLSLSNNRLTYFPWENISALTNLHHLDLSQNFITFLPHIVIQAPASFLLLDLSHNRINYLPQSFFRAMNSLRRLYLSHNQLKQFDHQLALFKSTSALQMLSLHANPFNCDCSASRFVDFLRNTLVDIPHLTTEVNCEYPESQRGKAMLSMDQPSCQDMYGSLASVICSFLVVAFTLLPLLKHLYGWDLWYSLQVFWAECKGYSQLSGRDVKYNYDAFVVFDTSKLDVRDWVYNELLVHLENSAHRRFCLCLEERDWVPGLSCIENLHNAVSSSMKTVFVLSNDTLEPMSGVIRQAFFMVQQRLLDEKVDAAVLVLLDETFPKVKYLQLRKRLCRKSVLSWPKNPKAQPLFWNQVRMALSSDNLSFYDNNMSESF</sequence>
<dbReference type="OMA" id="NFLPCCS"/>
<evidence type="ECO:0000259" key="17">
    <source>
        <dbReference type="PROSITE" id="PS50104"/>
    </source>
</evidence>
<evidence type="ECO:0000256" key="12">
    <source>
        <dbReference type="ARBA" id="ARBA00023170"/>
    </source>
</evidence>